<gene>
    <name evidence="2" type="ORF">A2811_01350</name>
</gene>
<sequence length="244" mass="27767">MIDLGFEEIYNYTFTSEGNVKIEKPLASDKAYLRTNLSDGMKEKLDLNLKNAPLLGLDEIKIFEFGKVFSSTEEEREILCFGVAGKNKKNVFASVSEAIQKINDDLGVDLKVKENENILEINFDALIEKLPQPESYEDVLKNPNNVESKYKHISPFPFMLRDIAVWVPNTETQESVAGLIKENGGDLLVRTKLFDVYCPEGKDKTSYAFNLVFQSNEKTLTDDEVNKIMDGITMQMQSRGWEVR</sequence>
<dbReference type="SUPFAM" id="SSF55681">
    <property type="entry name" value="Class II aaRS and biotin synthetases"/>
    <property type="match status" value="1"/>
</dbReference>
<dbReference type="InterPro" id="IPR036690">
    <property type="entry name" value="Fdx_antiC-bd_sf"/>
</dbReference>
<dbReference type="PROSITE" id="PS51447">
    <property type="entry name" value="FDX_ACB"/>
    <property type="match status" value="1"/>
</dbReference>
<evidence type="ECO:0000313" key="2">
    <source>
        <dbReference type="EMBL" id="OGD68193.1"/>
    </source>
</evidence>
<dbReference type="SMART" id="SM00896">
    <property type="entry name" value="FDX-ACB"/>
    <property type="match status" value="1"/>
</dbReference>
<dbReference type="InterPro" id="IPR041616">
    <property type="entry name" value="PheRS_beta_core"/>
</dbReference>
<feature type="domain" description="FDX-ACB" evidence="1">
    <location>
        <begin position="154"/>
        <end position="244"/>
    </location>
</feature>
<dbReference type="Pfam" id="PF03147">
    <property type="entry name" value="FDX-ACB"/>
    <property type="match status" value="1"/>
</dbReference>
<name>A0A1F5ELE9_9BACT</name>
<dbReference type="Proteomes" id="UP000186670">
    <property type="component" value="Unassembled WGS sequence"/>
</dbReference>
<dbReference type="InterPro" id="IPR045864">
    <property type="entry name" value="aa-tRNA-synth_II/BPL/LPL"/>
</dbReference>
<comment type="caution">
    <text evidence="2">The sequence shown here is derived from an EMBL/GenBank/DDBJ whole genome shotgun (WGS) entry which is preliminary data.</text>
</comment>
<evidence type="ECO:0000259" key="1">
    <source>
        <dbReference type="PROSITE" id="PS51447"/>
    </source>
</evidence>
<accession>A0A1F5ELE9</accession>
<reference evidence="2 3" key="1">
    <citation type="journal article" date="2016" name="Nat. Commun.">
        <title>Thousands of microbial genomes shed light on interconnected biogeochemical processes in an aquifer system.</title>
        <authorList>
            <person name="Anantharaman K."/>
            <person name="Brown C.T."/>
            <person name="Hug L.A."/>
            <person name="Sharon I."/>
            <person name="Castelle C.J."/>
            <person name="Probst A.J."/>
            <person name="Thomas B.C."/>
            <person name="Singh A."/>
            <person name="Wilkins M.J."/>
            <person name="Karaoz U."/>
            <person name="Brodie E.L."/>
            <person name="Williams K.H."/>
            <person name="Hubbard S.S."/>
            <person name="Banfield J.F."/>
        </authorList>
    </citation>
    <scope>NUCLEOTIDE SEQUENCE [LARGE SCALE GENOMIC DNA]</scope>
</reference>
<proteinExistence type="predicted"/>
<dbReference type="EMBL" id="MEZZ01000038">
    <property type="protein sequence ID" value="OGD68193.1"/>
    <property type="molecule type" value="Genomic_DNA"/>
</dbReference>
<dbReference type="Pfam" id="PF17759">
    <property type="entry name" value="tRNA_synthFbeta"/>
    <property type="match status" value="1"/>
</dbReference>
<dbReference type="SUPFAM" id="SSF54991">
    <property type="entry name" value="Anticodon-binding domain of PheRS"/>
    <property type="match status" value="1"/>
</dbReference>
<evidence type="ECO:0000313" key="3">
    <source>
        <dbReference type="Proteomes" id="UP000186670"/>
    </source>
</evidence>
<dbReference type="AlphaFoldDB" id="A0A1F5ELE9"/>
<organism evidence="2 3">
    <name type="scientific">Candidatus Campbellbacteria bacterium RIFCSPHIGHO2_01_FULL_34_10</name>
    <dbReference type="NCBI Taxonomy" id="1797577"/>
    <lineage>
        <taxon>Bacteria</taxon>
        <taxon>Candidatus Campbelliibacteriota</taxon>
    </lineage>
</organism>
<dbReference type="Gene3D" id="3.30.70.380">
    <property type="entry name" value="Ferrodoxin-fold anticodon-binding domain"/>
    <property type="match status" value="1"/>
</dbReference>
<dbReference type="InterPro" id="IPR005121">
    <property type="entry name" value="Fdx_antiC-bd"/>
</dbReference>
<protein>
    <recommendedName>
        <fullName evidence="1">FDX-ACB domain-containing protein</fullName>
    </recommendedName>
</protein>
<dbReference type="Gene3D" id="3.30.930.10">
    <property type="entry name" value="Bira Bifunctional Protein, Domain 2"/>
    <property type="match status" value="1"/>
</dbReference>